<keyword evidence="1" id="KW-0489">Methyltransferase</keyword>
<accession>A0A699HGI1</accession>
<dbReference type="EMBL" id="BKCJ010164010">
    <property type="protein sequence ID" value="GEY25929.1"/>
    <property type="molecule type" value="Genomic_DNA"/>
</dbReference>
<keyword evidence="1" id="KW-0808">Transferase</keyword>
<gene>
    <name evidence="1" type="ORF">Tci_397903</name>
</gene>
<protein>
    <submittedName>
        <fullName evidence="1">Probable methyltransferase PMT5</fullName>
    </submittedName>
</protein>
<comment type="caution">
    <text evidence="1">The sequence shown here is derived from an EMBL/GenBank/DDBJ whole genome shotgun (WGS) entry which is preliminary data.</text>
</comment>
<reference evidence="1" key="1">
    <citation type="journal article" date="2019" name="Sci. Rep.">
        <title>Draft genome of Tanacetum cinerariifolium, the natural source of mosquito coil.</title>
        <authorList>
            <person name="Yamashiro T."/>
            <person name="Shiraishi A."/>
            <person name="Satake H."/>
            <person name="Nakayama K."/>
        </authorList>
    </citation>
    <scope>NUCLEOTIDE SEQUENCE</scope>
</reference>
<name>A0A699HGI1_TANCI</name>
<dbReference type="GO" id="GO:0032259">
    <property type="term" value="P:methylation"/>
    <property type="evidence" value="ECO:0007669"/>
    <property type="project" value="UniProtKB-KW"/>
</dbReference>
<organism evidence="1">
    <name type="scientific">Tanacetum cinerariifolium</name>
    <name type="common">Dalmatian daisy</name>
    <name type="synonym">Chrysanthemum cinerariifolium</name>
    <dbReference type="NCBI Taxonomy" id="118510"/>
    <lineage>
        <taxon>Eukaryota</taxon>
        <taxon>Viridiplantae</taxon>
        <taxon>Streptophyta</taxon>
        <taxon>Embryophyta</taxon>
        <taxon>Tracheophyta</taxon>
        <taxon>Spermatophyta</taxon>
        <taxon>Magnoliopsida</taxon>
        <taxon>eudicotyledons</taxon>
        <taxon>Gunneridae</taxon>
        <taxon>Pentapetalae</taxon>
        <taxon>asterids</taxon>
        <taxon>campanulids</taxon>
        <taxon>Asterales</taxon>
        <taxon>Asteraceae</taxon>
        <taxon>Asteroideae</taxon>
        <taxon>Anthemideae</taxon>
        <taxon>Anthemidinae</taxon>
        <taxon>Tanacetum</taxon>
    </lineage>
</organism>
<dbReference type="GO" id="GO:0008168">
    <property type="term" value="F:methyltransferase activity"/>
    <property type="evidence" value="ECO:0007669"/>
    <property type="project" value="UniProtKB-KW"/>
</dbReference>
<dbReference type="AlphaFoldDB" id="A0A699HGI1"/>
<proteinExistence type="predicted"/>
<sequence>MSLSSGDSNLKEVSLCGREKEHYVPCHNVSANLLTGFKTMTGYSLMVSKKYSRQVAEMIRLGSDDEFLNAGVRTVLDIGYGIFLIEVDRILKPGGYCCVSSILVSILPLSHSSPSYLRTAISNYGMSLGRSLWFWLDHRTESYPKHLMTSESS</sequence>
<evidence type="ECO:0000313" key="1">
    <source>
        <dbReference type="EMBL" id="GEY25929.1"/>
    </source>
</evidence>